<dbReference type="SUPFAM" id="SSF88659">
    <property type="entry name" value="Sigma3 and sigma4 domains of RNA polymerase sigma factors"/>
    <property type="match status" value="1"/>
</dbReference>
<evidence type="ECO:0000259" key="8">
    <source>
        <dbReference type="Pfam" id="PF08281"/>
    </source>
</evidence>
<reference evidence="10" key="1">
    <citation type="journal article" date="2019" name="Int. J. Syst. Evol. Microbiol.">
        <title>The Global Catalogue of Microorganisms (GCM) 10K type strain sequencing project: providing services to taxonomists for standard genome sequencing and annotation.</title>
        <authorList>
            <consortium name="The Broad Institute Genomics Platform"/>
            <consortium name="The Broad Institute Genome Sequencing Center for Infectious Disease"/>
            <person name="Wu L."/>
            <person name="Ma J."/>
        </authorList>
    </citation>
    <scope>NUCLEOTIDE SEQUENCE [LARGE SCALE GENOMIC DNA]</scope>
    <source>
        <strain evidence="10">CGMCC 1.12750</strain>
    </source>
</reference>
<comment type="caution">
    <text evidence="9">The sequence shown here is derived from an EMBL/GenBank/DDBJ whole genome shotgun (WGS) entry which is preliminary data.</text>
</comment>
<evidence type="ECO:0000256" key="3">
    <source>
        <dbReference type="ARBA" id="ARBA00023082"/>
    </source>
</evidence>
<evidence type="ECO:0000256" key="5">
    <source>
        <dbReference type="ARBA" id="ARBA00023163"/>
    </source>
</evidence>
<keyword evidence="4 6" id="KW-0238">DNA-binding</keyword>
<dbReference type="InterPro" id="IPR007627">
    <property type="entry name" value="RNA_pol_sigma70_r2"/>
</dbReference>
<dbReference type="Gene3D" id="1.10.1740.10">
    <property type="match status" value="1"/>
</dbReference>
<feature type="domain" description="RNA polymerase sigma-70 region 2" evidence="7">
    <location>
        <begin position="18"/>
        <end position="80"/>
    </location>
</feature>
<dbReference type="InterPro" id="IPR013324">
    <property type="entry name" value="RNA_pol_sigma_r3/r4-like"/>
</dbReference>
<evidence type="ECO:0000256" key="1">
    <source>
        <dbReference type="ARBA" id="ARBA00010641"/>
    </source>
</evidence>
<dbReference type="PROSITE" id="PS01063">
    <property type="entry name" value="SIGMA70_ECF"/>
    <property type="match status" value="1"/>
</dbReference>
<evidence type="ECO:0000259" key="7">
    <source>
        <dbReference type="Pfam" id="PF04542"/>
    </source>
</evidence>
<dbReference type="PANTHER" id="PTHR43133:SF25">
    <property type="entry name" value="RNA POLYMERASE SIGMA FACTOR RFAY-RELATED"/>
    <property type="match status" value="1"/>
</dbReference>
<comment type="similarity">
    <text evidence="1 6">Belongs to the sigma-70 factor family. ECF subfamily.</text>
</comment>
<keyword evidence="5 6" id="KW-0804">Transcription</keyword>
<evidence type="ECO:0000256" key="4">
    <source>
        <dbReference type="ARBA" id="ARBA00023125"/>
    </source>
</evidence>
<dbReference type="CDD" id="cd06171">
    <property type="entry name" value="Sigma70_r4"/>
    <property type="match status" value="1"/>
</dbReference>
<dbReference type="Pfam" id="PF08281">
    <property type="entry name" value="Sigma70_r4_2"/>
    <property type="match status" value="1"/>
</dbReference>
<evidence type="ECO:0000313" key="9">
    <source>
        <dbReference type="EMBL" id="MFC7704827.1"/>
    </source>
</evidence>
<name>A0ABW2UNM8_9RHOB</name>
<gene>
    <name evidence="9" type="ORF">ACFQXB_11535</name>
</gene>
<dbReference type="InterPro" id="IPR013249">
    <property type="entry name" value="RNA_pol_sigma70_r4_t2"/>
</dbReference>
<accession>A0ABW2UNM8</accession>
<dbReference type="EMBL" id="JBHTFQ010000005">
    <property type="protein sequence ID" value="MFC7704827.1"/>
    <property type="molecule type" value="Genomic_DNA"/>
</dbReference>
<dbReference type="NCBIfam" id="TIGR02937">
    <property type="entry name" value="sigma70-ECF"/>
    <property type="match status" value="1"/>
</dbReference>
<dbReference type="Proteomes" id="UP001596516">
    <property type="component" value="Unassembled WGS sequence"/>
</dbReference>
<feature type="domain" description="RNA polymerase sigma factor 70 region 4 type 2" evidence="8">
    <location>
        <begin position="107"/>
        <end position="158"/>
    </location>
</feature>
<keyword evidence="10" id="KW-1185">Reference proteome</keyword>
<evidence type="ECO:0000313" key="10">
    <source>
        <dbReference type="Proteomes" id="UP001596516"/>
    </source>
</evidence>
<dbReference type="RefSeq" id="WP_377403579.1">
    <property type="nucleotide sequence ID" value="NZ_JBHTFQ010000005.1"/>
</dbReference>
<evidence type="ECO:0000256" key="6">
    <source>
        <dbReference type="RuleBase" id="RU000716"/>
    </source>
</evidence>
<dbReference type="InterPro" id="IPR014284">
    <property type="entry name" value="RNA_pol_sigma-70_dom"/>
</dbReference>
<protein>
    <recommendedName>
        <fullName evidence="6">RNA polymerase sigma factor</fullName>
    </recommendedName>
</protein>
<proteinExistence type="inferred from homology"/>
<dbReference type="InterPro" id="IPR000838">
    <property type="entry name" value="RNA_pol_sigma70_ECF_CS"/>
</dbReference>
<dbReference type="Pfam" id="PF04542">
    <property type="entry name" value="Sigma70_r2"/>
    <property type="match status" value="1"/>
</dbReference>
<evidence type="ECO:0000256" key="2">
    <source>
        <dbReference type="ARBA" id="ARBA00023015"/>
    </source>
</evidence>
<sequence length="167" mass="18604">MSSKPSNEPVTTEVITLIPALRAFAWSLCRETTEADDLVQETLLKALSNIEKFQPGTQLRAWLFTIMRNTFYTRIKVAAREKTGAADCVADAISVAPTQEWSLRGGELMEAVARLPAHYRETLILVVMLGESYERTAEICGCRIGTVKSRINRARSMLMAELGETVH</sequence>
<organism evidence="9 10">
    <name type="scientific">Plastorhodobacter daqingensis</name>
    <dbReference type="NCBI Taxonomy" id="1387281"/>
    <lineage>
        <taxon>Bacteria</taxon>
        <taxon>Pseudomonadati</taxon>
        <taxon>Pseudomonadota</taxon>
        <taxon>Alphaproteobacteria</taxon>
        <taxon>Rhodobacterales</taxon>
        <taxon>Paracoccaceae</taxon>
        <taxon>Plastorhodobacter</taxon>
    </lineage>
</organism>
<dbReference type="InterPro" id="IPR039425">
    <property type="entry name" value="RNA_pol_sigma-70-like"/>
</dbReference>
<dbReference type="Gene3D" id="1.10.10.10">
    <property type="entry name" value="Winged helix-like DNA-binding domain superfamily/Winged helix DNA-binding domain"/>
    <property type="match status" value="1"/>
</dbReference>
<keyword evidence="2 6" id="KW-0805">Transcription regulation</keyword>
<dbReference type="PANTHER" id="PTHR43133">
    <property type="entry name" value="RNA POLYMERASE ECF-TYPE SIGMA FACTO"/>
    <property type="match status" value="1"/>
</dbReference>
<dbReference type="SUPFAM" id="SSF88946">
    <property type="entry name" value="Sigma2 domain of RNA polymerase sigma factors"/>
    <property type="match status" value="1"/>
</dbReference>
<dbReference type="InterPro" id="IPR036388">
    <property type="entry name" value="WH-like_DNA-bd_sf"/>
</dbReference>
<keyword evidence="3 6" id="KW-0731">Sigma factor</keyword>
<dbReference type="InterPro" id="IPR013325">
    <property type="entry name" value="RNA_pol_sigma_r2"/>
</dbReference>